<dbReference type="EMBL" id="CABIJS010000443">
    <property type="protein sequence ID" value="VUZ51423.1"/>
    <property type="molecule type" value="Genomic_DNA"/>
</dbReference>
<reference evidence="8" key="1">
    <citation type="submission" date="2017-02" db="UniProtKB">
        <authorList>
            <consortium name="WormBaseParasite"/>
        </authorList>
    </citation>
    <scope>IDENTIFICATION</scope>
</reference>
<reference evidence="5 7" key="3">
    <citation type="submission" date="2019-07" db="EMBL/GenBank/DDBJ databases">
        <authorList>
            <person name="Jastrzebski P J."/>
            <person name="Paukszto L."/>
            <person name="Jastrzebski P J."/>
        </authorList>
    </citation>
    <scope>NUCLEOTIDE SEQUENCE [LARGE SCALE GENOMIC DNA]</scope>
    <source>
        <strain evidence="5 7">WMS-il1</strain>
    </source>
</reference>
<dbReference type="Proteomes" id="UP000321570">
    <property type="component" value="Unassembled WGS sequence"/>
</dbReference>
<protein>
    <submittedName>
        <fullName evidence="8">LEM domain-containing protein</fullName>
    </submittedName>
</protein>
<evidence type="ECO:0000256" key="2">
    <source>
        <dbReference type="SAM" id="Phobius"/>
    </source>
</evidence>
<dbReference type="OrthoDB" id="118234at2759"/>
<evidence type="ECO:0000313" key="6">
    <source>
        <dbReference type="Proteomes" id="UP000274504"/>
    </source>
</evidence>
<dbReference type="InterPro" id="IPR011015">
    <property type="entry name" value="LEM/LEM-like_dom_sf"/>
</dbReference>
<keyword evidence="2" id="KW-0472">Membrane</keyword>
<proteinExistence type="predicted"/>
<dbReference type="SUPFAM" id="SSF63451">
    <property type="entry name" value="LEM domain"/>
    <property type="match status" value="1"/>
</dbReference>
<dbReference type="Gene3D" id="1.10.720.40">
    <property type="match status" value="1"/>
</dbReference>
<organism evidence="8">
    <name type="scientific">Hymenolepis diminuta</name>
    <name type="common">Rat tapeworm</name>
    <dbReference type="NCBI Taxonomy" id="6216"/>
    <lineage>
        <taxon>Eukaryota</taxon>
        <taxon>Metazoa</taxon>
        <taxon>Spiralia</taxon>
        <taxon>Lophotrochozoa</taxon>
        <taxon>Platyhelminthes</taxon>
        <taxon>Cestoda</taxon>
        <taxon>Eucestoda</taxon>
        <taxon>Cyclophyllidea</taxon>
        <taxon>Hymenolepididae</taxon>
        <taxon>Hymenolepis</taxon>
    </lineage>
</organism>
<feature type="transmembrane region" description="Helical" evidence="2">
    <location>
        <begin position="257"/>
        <end position="276"/>
    </location>
</feature>
<sequence>MDVTDEELRKQLANYMDNVPPVTGSTREVLKVKLAKYMSSETPSRSSSTNGEKDLEKRTAKRQTIATTASSTNSFKTSNVGDNIISRPPAEQNSPEKRRKTISVPPPSASPEKRQSALVNTSPITDRSHEGPQGPRVPLSQSPLNKSRNGESILYEDDEYRIRYFPSSEIPEYPGGVPVFRRRSLHPPNEKEEISNPYEEFYIRSPRLQAKIDAERIISRVMSGNSSRPNALYRSTRHREDWIPSGGRKSLFKMPSAFLSLCALLLAPFALIRGVASRIRSVVGCKTVLVLFLVCILVVSGIFFVYSDPFYRNPIAEFADRLSGPLVSLLQTEN</sequence>
<keyword evidence="2" id="KW-1133">Transmembrane helix</keyword>
<dbReference type="PROSITE" id="PS50954">
    <property type="entry name" value="LEM"/>
    <property type="match status" value="1"/>
</dbReference>
<dbReference type="AlphaFoldDB" id="A0A0R3SBS7"/>
<name>A0A0R3SBS7_HYMDI</name>
<keyword evidence="7" id="KW-1185">Reference proteome</keyword>
<dbReference type="Proteomes" id="UP000274504">
    <property type="component" value="Unassembled WGS sequence"/>
</dbReference>
<evidence type="ECO:0000259" key="3">
    <source>
        <dbReference type="PROSITE" id="PS50954"/>
    </source>
</evidence>
<evidence type="ECO:0000313" key="4">
    <source>
        <dbReference type="EMBL" id="VDL19424.1"/>
    </source>
</evidence>
<gene>
    <name evidence="4" type="ORF">HDID_LOCUS1963</name>
    <name evidence="5" type="ORF">WMSIL1_LOCUS10049</name>
</gene>
<evidence type="ECO:0000313" key="7">
    <source>
        <dbReference type="Proteomes" id="UP000321570"/>
    </source>
</evidence>
<evidence type="ECO:0000313" key="8">
    <source>
        <dbReference type="WBParaSite" id="HDID_0000196201-mRNA-1"/>
    </source>
</evidence>
<dbReference type="EMBL" id="UYSG01000424">
    <property type="protein sequence ID" value="VDL19424.1"/>
    <property type="molecule type" value="Genomic_DNA"/>
</dbReference>
<dbReference type="CDD" id="cd12934">
    <property type="entry name" value="LEM"/>
    <property type="match status" value="1"/>
</dbReference>
<feature type="transmembrane region" description="Helical" evidence="2">
    <location>
        <begin position="288"/>
        <end position="306"/>
    </location>
</feature>
<keyword evidence="2" id="KW-0812">Transmembrane</keyword>
<feature type="region of interest" description="Disordered" evidence="1">
    <location>
        <begin position="36"/>
        <end position="152"/>
    </location>
</feature>
<feature type="compositionally biased region" description="Polar residues" evidence="1">
    <location>
        <begin position="62"/>
        <end position="81"/>
    </location>
</feature>
<dbReference type="InterPro" id="IPR003887">
    <property type="entry name" value="LEM_dom"/>
</dbReference>
<evidence type="ECO:0000256" key="1">
    <source>
        <dbReference type="SAM" id="MobiDB-lite"/>
    </source>
</evidence>
<accession>A0A0R3SBS7</accession>
<evidence type="ECO:0000313" key="5">
    <source>
        <dbReference type="EMBL" id="VUZ51423.1"/>
    </source>
</evidence>
<dbReference type="WBParaSite" id="HDID_0000196201-mRNA-1">
    <property type="protein sequence ID" value="HDID_0000196201-mRNA-1"/>
    <property type="gene ID" value="HDID_0000196201"/>
</dbReference>
<feature type="compositionally biased region" description="Low complexity" evidence="1">
    <location>
        <begin position="39"/>
        <end position="48"/>
    </location>
</feature>
<reference evidence="4 6" key="2">
    <citation type="submission" date="2018-11" db="EMBL/GenBank/DDBJ databases">
        <authorList>
            <consortium name="Pathogen Informatics"/>
        </authorList>
    </citation>
    <scope>NUCLEOTIDE SEQUENCE [LARGE SCALE GENOMIC DNA]</scope>
</reference>
<feature type="domain" description="LEM" evidence="3">
    <location>
        <begin position="1"/>
        <end position="41"/>
    </location>
</feature>
<dbReference type="Pfam" id="PF03020">
    <property type="entry name" value="LEM"/>
    <property type="match status" value="1"/>
</dbReference>